<evidence type="ECO:0000313" key="2">
    <source>
        <dbReference type="Proteomes" id="UP001139648"/>
    </source>
</evidence>
<dbReference type="Proteomes" id="UP001139648">
    <property type="component" value="Unassembled WGS sequence"/>
</dbReference>
<comment type="caution">
    <text evidence="1">The sequence shown here is derived from an EMBL/GenBank/DDBJ whole genome shotgun (WGS) entry which is preliminary data.</text>
</comment>
<dbReference type="AlphaFoldDB" id="A0A9X2K204"/>
<sequence length="142" mass="14897">MQLLLELLAGRGSDEPVPVMLSLAGWDTTCHRRLDEWLAAQLTTTYPTLRAAEYGGDAAPRALAEQGHILPVLDGPDELPAPARAQVIRALNDCLTQRDQLILTSRTTEFAAAVTSAGDVVTGAAVIAPVALTPPVAAAYLG</sequence>
<protein>
    <submittedName>
        <fullName evidence="1">NACHT family NTPase</fullName>
    </submittedName>
</protein>
<organism evidence="1 2">
    <name type="scientific">Nonomuraea thailandensis</name>
    <dbReference type="NCBI Taxonomy" id="1188745"/>
    <lineage>
        <taxon>Bacteria</taxon>
        <taxon>Bacillati</taxon>
        <taxon>Actinomycetota</taxon>
        <taxon>Actinomycetes</taxon>
        <taxon>Streptosporangiales</taxon>
        <taxon>Streptosporangiaceae</taxon>
        <taxon>Nonomuraea</taxon>
    </lineage>
</organism>
<keyword evidence="2" id="KW-1185">Reference proteome</keyword>
<gene>
    <name evidence="1" type="ORF">HD597_003894</name>
</gene>
<evidence type="ECO:0000313" key="1">
    <source>
        <dbReference type="EMBL" id="MCP2356874.1"/>
    </source>
</evidence>
<reference evidence="1" key="1">
    <citation type="submission" date="2022-06" db="EMBL/GenBank/DDBJ databases">
        <title>Sequencing the genomes of 1000 actinobacteria strains.</title>
        <authorList>
            <person name="Klenk H.-P."/>
        </authorList>
    </citation>
    <scope>NUCLEOTIDE SEQUENCE</scope>
    <source>
        <strain evidence="1">DSM 46694</strain>
    </source>
</reference>
<name>A0A9X2K204_9ACTN</name>
<dbReference type="EMBL" id="JAMZEB010000002">
    <property type="protein sequence ID" value="MCP2356874.1"/>
    <property type="molecule type" value="Genomic_DNA"/>
</dbReference>
<dbReference type="InterPro" id="IPR027417">
    <property type="entry name" value="P-loop_NTPase"/>
</dbReference>
<accession>A0A9X2K204</accession>
<dbReference type="Gene3D" id="3.40.50.300">
    <property type="entry name" value="P-loop containing nucleotide triphosphate hydrolases"/>
    <property type="match status" value="1"/>
</dbReference>
<proteinExistence type="predicted"/>